<proteinExistence type="predicted"/>
<sequence length="41" mass="4719">MPLAVVHGWRFATTEPAPKVAYHGLVHFQHKMVVVVMLWCM</sequence>
<reference evidence="1" key="2">
    <citation type="journal article" date="2015" name="Data Brief">
        <title>Shoot transcriptome of the giant reed, Arundo donax.</title>
        <authorList>
            <person name="Barrero R.A."/>
            <person name="Guerrero F.D."/>
            <person name="Moolhuijzen P."/>
            <person name="Goolsby J.A."/>
            <person name="Tidwell J."/>
            <person name="Bellgard S.E."/>
            <person name="Bellgard M.I."/>
        </authorList>
    </citation>
    <scope>NUCLEOTIDE SEQUENCE</scope>
    <source>
        <tissue evidence="1">Shoot tissue taken approximately 20 cm above the soil surface</tissue>
    </source>
</reference>
<evidence type="ECO:0000313" key="1">
    <source>
        <dbReference type="EMBL" id="JAD41788.1"/>
    </source>
</evidence>
<accession>A0A0A8ZVQ6</accession>
<dbReference type="AlphaFoldDB" id="A0A0A8ZVQ6"/>
<dbReference type="EMBL" id="GBRH01256107">
    <property type="protein sequence ID" value="JAD41788.1"/>
    <property type="molecule type" value="Transcribed_RNA"/>
</dbReference>
<organism evidence="1">
    <name type="scientific">Arundo donax</name>
    <name type="common">Giant reed</name>
    <name type="synonym">Donax arundinaceus</name>
    <dbReference type="NCBI Taxonomy" id="35708"/>
    <lineage>
        <taxon>Eukaryota</taxon>
        <taxon>Viridiplantae</taxon>
        <taxon>Streptophyta</taxon>
        <taxon>Embryophyta</taxon>
        <taxon>Tracheophyta</taxon>
        <taxon>Spermatophyta</taxon>
        <taxon>Magnoliopsida</taxon>
        <taxon>Liliopsida</taxon>
        <taxon>Poales</taxon>
        <taxon>Poaceae</taxon>
        <taxon>PACMAD clade</taxon>
        <taxon>Arundinoideae</taxon>
        <taxon>Arundineae</taxon>
        <taxon>Arundo</taxon>
    </lineage>
</organism>
<name>A0A0A8ZVQ6_ARUDO</name>
<protein>
    <submittedName>
        <fullName evidence="1">Uncharacterized protein</fullName>
    </submittedName>
</protein>
<reference evidence="1" key="1">
    <citation type="submission" date="2014-09" db="EMBL/GenBank/DDBJ databases">
        <authorList>
            <person name="Magalhaes I.L.F."/>
            <person name="Oliveira U."/>
            <person name="Santos F.R."/>
            <person name="Vidigal T.H.D.A."/>
            <person name="Brescovit A.D."/>
            <person name="Santos A.J."/>
        </authorList>
    </citation>
    <scope>NUCLEOTIDE SEQUENCE</scope>
    <source>
        <tissue evidence="1">Shoot tissue taken approximately 20 cm above the soil surface</tissue>
    </source>
</reference>